<evidence type="ECO:0000256" key="8">
    <source>
        <dbReference type="ARBA" id="ARBA00022927"/>
    </source>
</evidence>
<dbReference type="Proteomes" id="UP000243900">
    <property type="component" value="Unassembled WGS sequence"/>
</dbReference>
<dbReference type="Gene3D" id="1.10.287.1700">
    <property type="match status" value="1"/>
</dbReference>
<comment type="subcellular location">
    <subcellularLocation>
        <location evidence="1">Cell membrane</location>
        <topology evidence="1">Peripheral membrane protein</topology>
        <orientation evidence="1">Cytoplasmic side</orientation>
    </subcellularLocation>
</comment>
<dbReference type="EMBL" id="PTQZ01000268">
    <property type="protein sequence ID" value="PQA32330.1"/>
    <property type="molecule type" value="Genomic_DNA"/>
</dbReference>
<evidence type="ECO:0000313" key="13">
    <source>
        <dbReference type="Proteomes" id="UP000243900"/>
    </source>
</evidence>
<feature type="coiled-coil region" evidence="11">
    <location>
        <begin position="71"/>
        <end position="98"/>
    </location>
</feature>
<evidence type="ECO:0000256" key="9">
    <source>
        <dbReference type="ARBA" id="ARBA00023136"/>
    </source>
</evidence>
<dbReference type="GO" id="GO:0044781">
    <property type="term" value="P:bacterial-type flagellum organization"/>
    <property type="evidence" value="ECO:0007669"/>
    <property type="project" value="UniProtKB-KW"/>
</dbReference>
<organism evidence="12 13">
    <name type="scientific">Amnimonas aquatica</name>
    <dbReference type="NCBI Taxonomy" id="2094561"/>
    <lineage>
        <taxon>Bacteria</taxon>
        <taxon>Pseudomonadati</taxon>
        <taxon>Pseudomonadota</taxon>
        <taxon>Gammaproteobacteria</taxon>
        <taxon>Moraxellales</taxon>
        <taxon>Moraxellaceae</taxon>
        <taxon>Amnimonas</taxon>
    </lineage>
</organism>
<evidence type="ECO:0000256" key="4">
    <source>
        <dbReference type="ARBA" id="ARBA00022448"/>
    </source>
</evidence>
<dbReference type="GO" id="GO:0071973">
    <property type="term" value="P:bacterial-type flagellum-dependent cell motility"/>
    <property type="evidence" value="ECO:0007669"/>
    <property type="project" value="InterPro"/>
</dbReference>
<dbReference type="InterPro" id="IPR052570">
    <property type="entry name" value="FliJ"/>
</dbReference>
<protein>
    <recommendedName>
        <fullName evidence="3">Flagellar FliJ protein</fullName>
    </recommendedName>
</protein>
<evidence type="ECO:0000313" key="12">
    <source>
        <dbReference type="EMBL" id="PQA32330.1"/>
    </source>
</evidence>
<dbReference type="OrthoDB" id="6049021at2"/>
<keyword evidence="10" id="KW-1006">Bacterial flagellum protein export</keyword>
<keyword evidence="9" id="KW-0472">Membrane</keyword>
<dbReference type="GO" id="GO:0015031">
    <property type="term" value="P:protein transport"/>
    <property type="evidence" value="ECO:0007669"/>
    <property type="project" value="UniProtKB-KW"/>
</dbReference>
<keyword evidence="7" id="KW-1005">Bacterial flagellum biogenesis</keyword>
<evidence type="ECO:0000256" key="1">
    <source>
        <dbReference type="ARBA" id="ARBA00004413"/>
    </source>
</evidence>
<dbReference type="PANTHER" id="PTHR38786:SF1">
    <property type="entry name" value="FLAGELLAR FLIJ PROTEIN"/>
    <property type="match status" value="1"/>
</dbReference>
<proteinExistence type="inferred from homology"/>
<dbReference type="GO" id="GO:0009288">
    <property type="term" value="C:bacterial-type flagellum"/>
    <property type="evidence" value="ECO:0007669"/>
    <property type="project" value="InterPro"/>
</dbReference>
<keyword evidence="6" id="KW-0145">Chemotaxis</keyword>
<evidence type="ECO:0000256" key="10">
    <source>
        <dbReference type="ARBA" id="ARBA00023225"/>
    </source>
</evidence>
<dbReference type="GO" id="GO:0005886">
    <property type="term" value="C:plasma membrane"/>
    <property type="evidence" value="ECO:0007669"/>
    <property type="project" value="UniProtKB-SubCell"/>
</dbReference>
<keyword evidence="4" id="KW-0813">Transport</keyword>
<dbReference type="GO" id="GO:0006935">
    <property type="term" value="P:chemotaxis"/>
    <property type="evidence" value="ECO:0007669"/>
    <property type="project" value="UniProtKB-KW"/>
</dbReference>
<comment type="caution">
    <text evidence="12">The sequence shown here is derived from an EMBL/GenBank/DDBJ whole genome shotgun (WGS) entry which is preliminary data.</text>
</comment>
<dbReference type="PANTHER" id="PTHR38786">
    <property type="entry name" value="FLAGELLAR FLIJ PROTEIN"/>
    <property type="match status" value="1"/>
</dbReference>
<dbReference type="Pfam" id="PF02050">
    <property type="entry name" value="FliJ"/>
    <property type="match status" value="1"/>
</dbReference>
<dbReference type="AlphaFoldDB" id="A0A2P6AQR4"/>
<evidence type="ECO:0000256" key="5">
    <source>
        <dbReference type="ARBA" id="ARBA00022475"/>
    </source>
</evidence>
<dbReference type="RefSeq" id="WP_105193242.1">
    <property type="nucleotide sequence ID" value="NZ_PTQZ01000268.1"/>
</dbReference>
<name>A0A2P6AQR4_9GAMM</name>
<keyword evidence="13" id="KW-1185">Reference proteome</keyword>
<keyword evidence="11" id="KW-0175">Coiled coil</keyword>
<evidence type="ECO:0000256" key="7">
    <source>
        <dbReference type="ARBA" id="ARBA00022795"/>
    </source>
</evidence>
<evidence type="ECO:0000256" key="2">
    <source>
        <dbReference type="ARBA" id="ARBA00010004"/>
    </source>
</evidence>
<evidence type="ECO:0000256" key="6">
    <source>
        <dbReference type="ARBA" id="ARBA00022500"/>
    </source>
</evidence>
<sequence>MKRSQRMQPVVGLAARQEQAALDALGRARGQVAIAEDKLRQLRDYRDEYRAGQGDGQVLDLSRLQAARYFLARLDDVIRQQGDEVRRLEAQAEHARQGWL</sequence>
<dbReference type="InterPro" id="IPR053716">
    <property type="entry name" value="Flag_assembly_chemotaxis_eff"/>
</dbReference>
<keyword evidence="8" id="KW-0653">Protein transport</keyword>
<gene>
    <name evidence="12" type="ORF">C5O18_08905</name>
</gene>
<evidence type="ECO:0000256" key="3">
    <source>
        <dbReference type="ARBA" id="ARBA00020392"/>
    </source>
</evidence>
<dbReference type="InterPro" id="IPR012823">
    <property type="entry name" value="Flagell_FliJ"/>
</dbReference>
<comment type="similarity">
    <text evidence="2">Belongs to the FliJ family.</text>
</comment>
<evidence type="ECO:0000256" key="11">
    <source>
        <dbReference type="SAM" id="Coils"/>
    </source>
</evidence>
<feature type="non-terminal residue" evidence="12">
    <location>
        <position position="100"/>
    </location>
</feature>
<reference evidence="13" key="1">
    <citation type="submission" date="2018-02" db="EMBL/GenBank/DDBJ databases">
        <title>Genome sequencing of Solimonas sp. HR-BB.</title>
        <authorList>
            <person name="Lee Y."/>
            <person name="Jeon C.O."/>
        </authorList>
    </citation>
    <scope>NUCLEOTIDE SEQUENCE [LARGE SCALE GENOMIC DNA]</scope>
    <source>
        <strain evidence="13">HR-E</strain>
    </source>
</reference>
<keyword evidence="5" id="KW-1003">Cell membrane</keyword>
<accession>A0A2P6AQR4</accession>